<protein>
    <recommendedName>
        <fullName evidence="1">Tellurite resistance methyltransferase TehB-like domain-containing protein</fullName>
    </recommendedName>
</protein>
<dbReference type="InterPro" id="IPR029063">
    <property type="entry name" value="SAM-dependent_MTases_sf"/>
</dbReference>
<evidence type="ECO:0000313" key="3">
    <source>
        <dbReference type="Proteomes" id="UP001156666"/>
    </source>
</evidence>
<evidence type="ECO:0000313" key="2">
    <source>
        <dbReference type="EMBL" id="GLR17094.1"/>
    </source>
</evidence>
<dbReference type="RefSeq" id="WP_235290728.1">
    <property type="nucleotide sequence ID" value="NZ_BSOH01000007.1"/>
</dbReference>
<accession>A0AA37SPY9</accession>
<name>A0AA37SPY9_9BACT</name>
<organism evidence="2 3">
    <name type="scientific">Portibacter lacus</name>
    <dbReference type="NCBI Taxonomy" id="1099794"/>
    <lineage>
        <taxon>Bacteria</taxon>
        <taxon>Pseudomonadati</taxon>
        <taxon>Bacteroidota</taxon>
        <taxon>Saprospiria</taxon>
        <taxon>Saprospirales</taxon>
        <taxon>Haliscomenobacteraceae</taxon>
        <taxon>Portibacter</taxon>
    </lineage>
</organism>
<dbReference type="CDD" id="cd02440">
    <property type="entry name" value="AdoMet_MTases"/>
    <property type="match status" value="1"/>
</dbReference>
<evidence type="ECO:0000259" key="1">
    <source>
        <dbReference type="Pfam" id="PF03848"/>
    </source>
</evidence>
<reference evidence="2" key="2">
    <citation type="submission" date="2023-01" db="EMBL/GenBank/DDBJ databases">
        <title>Draft genome sequence of Portibacter lacus strain NBRC 108769.</title>
        <authorList>
            <person name="Sun Q."/>
            <person name="Mori K."/>
        </authorList>
    </citation>
    <scope>NUCLEOTIDE SEQUENCE</scope>
    <source>
        <strain evidence="2">NBRC 108769</strain>
    </source>
</reference>
<gene>
    <name evidence="2" type="ORF">GCM10007940_17090</name>
</gene>
<comment type="caution">
    <text evidence="2">The sequence shown here is derived from an EMBL/GenBank/DDBJ whole genome shotgun (WGS) entry which is preliminary data.</text>
</comment>
<dbReference type="SUPFAM" id="SSF53335">
    <property type="entry name" value="S-adenosyl-L-methionine-dependent methyltransferases"/>
    <property type="match status" value="1"/>
</dbReference>
<dbReference type="InterPro" id="IPR015985">
    <property type="entry name" value="TehB-like_dom"/>
</dbReference>
<keyword evidence="3" id="KW-1185">Reference proteome</keyword>
<reference evidence="2" key="1">
    <citation type="journal article" date="2014" name="Int. J. Syst. Evol. Microbiol.">
        <title>Complete genome sequence of Corynebacterium casei LMG S-19264T (=DSM 44701T), isolated from a smear-ripened cheese.</title>
        <authorList>
            <consortium name="US DOE Joint Genome Institute (JGI-PGF)"/>
            <person name="Walter F."/>
            <person name="Albersmeier A."/>
            <person name="Kalinowski J."/>
            <person name="Ruckert C."/>
        </authorList>
    </citation>
    <scope>NUCLEOTIDE SEQUENCE</scope>
    <source>
        <strain evidence="2">NBRC 108769</strain>
    </source>
</reference>
<dbReference type="Gene3D" id="3.40.50.150">
    <property type="entry name" value="Vaccinia Virus protein VP39"/>
    <property type="match status" value="1"/>
</dbReference>
<sequence>MKIGYDDYYQTENLFGKAYPELIQFYKSIQVKGRLLDLGCGQGRDAIPLAKLGFDVTGIDHSRVGIDQLNKIAKAQNLSLVGFVDDIYTYSDFDQFEFILLDSMFHFGKKEIEKEKALLNRLLTKAKSETIITICIQKVGKKLETLESIVSARADVEPIAQTELIYKFVDKASNHSSETKYEMLTIRKA</sequence>
<proteinExistence type="predicted"/>
<dbReference type="AlphaFoldDB" id="A0AA37SPY9"/>
<dbReference type="Proteomes" id="UP001156666">
    <property type="component" value="Unassembled WGS sequence"/>
</dbReference>
<dbReference type="EMBL" id="BSOH01000007">
    <property type="protein sequence ID" value="GLR17094.1"/>
    <property type="molecule type" value="Genomic_DNA"/>
</dbReference>
<feature type="domain" description="Tellurite resistance methyltransferase TehB-like" evidence="1">
    <location>
        <begin position="4"/>
        <end position="111"/>
    </location>
</feature>
<dbReference type="Pfam" id="PF03848">
    <property type="entry name" value="TehB"/>
    <property type="match status" value="1"/>
</dbReference>